<evidence type="ECO:0000313" key="2">
    <source>
        <dbReference type="Proteomes" id="UP001324287"/>
    </source>
</evidence>
<gene>
    <name evidence="1" type="ORF">U6N30_02675</name>
</gene>
<dbReference type="Gene3D" id="2.160.10.10">
    <property type="entry name" value="Hexapeptide repeat proteins"/>
    <property type="match status" value="1"/>
</dbReference>
<dbReference type="Proteomes" id="UP001324287">
    <property type="component" value="Chromosome"/>
</dbReference>
<keyword evidence="2" id="KW-1185">Reference proteome</keyword>
<dbReference type="InterPro" id="IPR011004">
    <property type="entry name" value="Trimer_LpxA-like_sf"/>
</dbReference>
<proteinExistence type="predicted"/>
<evidence type="ECO:0000313" key="1">
    <source>
        <dbReference type="EMBL" id="WRL64704.1"/>
    </source>
</evidence>
<protein>
    <submittedName>
        <fullName evidence="1">Uncharacterized protein</fullName>
    </submittedName>
</protein>
<sequence length="75" mass="7584">MLGNLMRSGVTVVDPQTTWVDVTCAVGPDAVLEPGTQLRGATSVGPGAVVGPDSTLVDCRVDEGRASSARTASAR</sequence>
<reference evidence="1 2" key="1">
    <citation type="submission" date="2023-12" db="EMBL/GenBank/DDBJ databases">
        <title>Blastococcus brunescens sp. nov., an actonobacterium isolated from sandstone collected in sahara desert.</title>
        <authorList>
            <person name="Gtari M."/>
            <person name="Ghodhbane F."/>
        </authorList>
    </citation>
    <scope>NUCLEOTIDE SEQUENCE [LARGE SCALE GENOMIC DNA]</scope>
    <source>
        <strain evidence="1 2">BMG 8361</strain>
    </source>
</reference>
<dbReference type="EMBL" id="CP141261">
    <property type="protein sequence ID" value="WRL64704.1"/>
    <property type="molecule type" value="Genomic_DNA"/>
</dbReference>
<accession>A0ABZ1B1L1</accession>
<organism evidence="1 2">
    <name type="scientific">Blastococcus brunescens</name>
    <dbReference type="NCBI Taxonomy" id="1564165"/>
    <lineage>
        <taxon>Bacteria</taxon>
        <taxon>Bacillati</taxon>
        <taxon>Actinomycetota</taxon>
        <taxon>Actinomycetes</taxon>
        <taxon>Geodermatophilales</taxon>
        <taxon>Geodermatophilaceae</taxon>
        <taxon>Blastococcus</taxon>
    </lineage>
</organism>
<dbReference type="RefSeq" id="WP_324276029.1">
    <property type="nucleotide sequence ID" value="NZ_CP141261.1"/>
</dbReference>
<dbReference type="SUPFAM" id="SSF51161">
    <property type="entry name" value="Trimeric LpxA-like enzymes"/>
    <property type="match status" value="1"/>
</dbReference>
<name>A0ABZ1B1L1_9ACTN</name>